<feature type="domain" description="Ketosynthase family 3 (KS3)" evidence="9">
    <location>
        <begin position="33"/>
        <end position="463"/>
    </location>
</feature>
<proteinExistence type="predicted"/>
<dbReference type="Gene3D" id="1.10.1200.10">
    <property type="entry name" value="ACP-like"/>
    <property type="match status" value="1"/>
</dbReference>
<dbReference type="InterPro" id="IPR014043">
    <property type="entry name" value="Acyl_transferase_dom"/>
</dbReference>
<feature type="region of interest" description="C-terminal hotdog fold" evidence="6">
    <location>
        <begin position="1070"/>
        <end position="1211"/>
    </location>
</feature>
<dbReference type="InterPro" id="IPR018201">
    <property type="entry name" value="Ketoacyl_synth_AS"/>
</dbReference>
<dbReference type="Gene3D" id="3.90.180.10">
    <property type="entry name" value="Medium-chain alcohol dehydrogenases, catalytic domain"/>
    <property type="match status" value="1"/>
</dbReference>
<dbReference type="EMBL" id="JBHSQN010000002">
    <property type="protein sequence ID" value="MFC6010870.1"/>
    <property type="molecule type" value="Genomic_DNA"/>
</dbReference>
<dbReference type="Proteomes" id="UP001596223">
    <property type="component" value="Unassembled WGS sequence"/>
</dbReference>
<evidence type="ECO:0000259" key="9">
    <source>
        <dbReference type="PROSITE" id="PS52004"/>
    </source>
</evidence>
<feature type="domain" description="Carrier" evidence="8">
    <location>
        <begin position="2055"/>
        <end position="2130"/>
    </location>
</feature>
<feature type="active site" description="Proton acceptor; for dehydratase activity" evidence="6">
    <location>
        <position position="963"/>
    </location>
</feature>
<dbReference type="InterPro" id="IPR020807">
    <property type="entry name" value="PKS_DH"/>
</dbReference>
<dbReference type="InterPro" id="IPR011032">
    <property type="entry name" value="GroES-like_sf"/>
</dbReference>
<dbReference type="InterPro" id="IPR049551">
    <property type="entry name" value="PKS_DH_C"/>
</dbReference>
<dbReference type="InterPro" id="IPR055123">
    <property type="entry name" value="SpnB-like_Rossmann"/>
</dbReference>
<dbReference type="Pfam" id="PF22953">
    <property type="entry name" value="SpnB_Rossmann"/>
    <property type="match status" value="1"/>
</dbReference>
<dbReference type="InterPro" id="IPR020806">
    <property type="entry name" value="PKS_PP-bd"/>
</dbReference>
<dbReference type="Pfam" id="PF00698">
    <property type="entry name" value="Acyl_transf_1"/>
    <property type="match status" value="1"/>
</dbReference>
<feature type="domain" description="PKS/mFAS DH" evidence="10">
    <location>
        <begin position="931"/>
        <end position="1211"/>
    </location>
</feature>
<dbReference type="Pfam" id="PF21089">
    <property type="entry name" value="PKS_DH_N"/>
    <property type="match status" value="1"/>
</dbReference>
<dbReference type="InterPro" id="IPR014031">
    <property type="entry name" value="Ketoacyl_synth_C"/>
</dbReference>
<dbReference type="SMART" id="SM00825">
    <property type="entry name" value="PKS_KS"/>
    <property type="match status" value="1"/>
</dbReference>
<dbReference type="InterPro" id="IPR001227">
    <property type="entry name" value="Ac_transferase_dom_sf"/>
</dbReference>
<keyword evidence="12" id="KW-1185">Reference proteome</keyword>
<sequence>MAREDELRTYMKKAIRELQTTRARLDEVEARATEPIAIVGMACRYPGGVTSPEELWQAAVRGTSLVSEWPSDRGWDTEGLFDPEPGVPGKSYVRTGGFLDGATSFDANFFGISPREAHAMDAQQRLVLETAWEAFERAGIDPTSVRGSATGVFVGLMPDTEGPSSRDIDERVRETIEHFLMTGQASSIASGRVSYVLGLEGPSVTVDTACSSSLVAIHQAVRSLRSGESSLALAGGVTVMATPAAFVAFSTQRALAADGRCKSFAAGADGTAWGEGVGMLLLERESEARRLGHRILGLVRGTAVNSDGASNGLTAPNGRSQQRVIRSALADAGLSTTDVDVVEAHGTGTRLGDPIEAEALLATYGAEREGAHALLLGSLKSNMGHTQAAAGVGGLIKMVMAMRHGVVPPTLNVDEPTPHVDWSSGTVELVTQVRDWPATGRPPRAAVSSFGISGTNAHVVVERGADEESRSTDVVAPPVIPWVVTARSADTVAAQAGALLDWLETNRDAEPTDIGLSLLETRARFDHRAVIVGHDRADLTAGVRALAEGRSAPNVVRGSATAAVTAVMFPGQGAQRVGMGRELYDGYPVYRAAFDEICAEFDRHLETPLRDLVFAPEDTGALDRTEITQAALFATEVALYRLAESWGLRPAFVLGHSIGEIVAAFVAGVWSLADACTLVAARGRLMQSAPAGGAMVAVATDPATVADLIRLYDDVGIAAVNGPASVVLSGVESSVLAIADQLTADGVRTTRLRVSHAFHSPQMDAVLAEFGAVCRTLTYHPPTLPVISALTGEVAEPAQLCSPEYWVSHLREPVRYLDAVRWARELGGVHCFAEMGPGTALTAMVHEIADDGAATTATALQRPGVAGELAFVTGLSALYSQGAALDPALLFEGSGARRVDLPTYAFQRERYWLEVAEGSNVRGAGLAAADHPLLGARIGLAQDGGLLLTGRLSLHSHPWLAGHRIGGAVLLPGTAFIELAWHAGQLVRCPVVGELVLESPLVLPETGAVEVQVLVGPAQDSGHRTLGVYSRPQTASSEELPWTGHATGTLQPASETVASAGGGAWPPAGAVAVVAGDPYEAMAAAGYDYGAAFRGLGPVWRYGDEVLAEVTLPESATADAADFGLHPALLDAALHAMIATGTVGPTESGKIRLPFAWEGVTLHAVGAASLRVRLTPVGPDRIGLELTDATGRPVATAHSLALREIPLEALGHRPTSSDGGLYELNWVTVPSPDTPADTGTWTELTSPASEVVIEQCAHAGRDLIVVRLDPDMGTEPTTTEMASAQHTASAHQTDSAQHIHSAQHIDSAERTGSARHPASARRLDPAIVREQVTAVQTVVQQLLADDRFTNSLVVFVTEGAVAVHGAEDIADLSGATIWGLLRSAQNENPGRIALLDLDRHSDYRAAVLTAAELPTESQLAIRHGETHAPRLVRAGADTVGSAAVLDAGHWQLVDRGRGTLHGDNMILTEQPDIEPLEPGQVRIAVRAAGVNFRDVLIVLGMYPIPDTAIGGEGAGVVVDIAPDVTDFAVGDRVMGIFTGVSATVVADQRTIVEIPTGWSFEEAAAAPIVFATAYYSLVDLAGVRAGESLLIHAATGGVGMAAVQLARHLGLDLFVTASPSKWEVLRADGFGDERIGNTRTTDFKAKFLAATGGRGVDIVLDSLAGDKVDASLDLLPRGGRFIEMGLTDLRDADEIARTHPGVHYRNFILMEAGPDRLREILTELRALFESGVLRPLPVTTWDVRRAPEAFRQLSQARHVGKYVLTVPTPLDRDGTVLVTGGTGGLGALAARHLVTAHGARRLLLTSRRGPAAEGATELAAELTALGAHVDIAACDVADRDALTALVASISAAHPLTAVVHTAGVVADALFTEHTPEDLAKVLRPKVDAAWHLHEVTSGHPLSMFVLYSSIAGLLGNPGQANYAAANGFLDALAQHRSRRGLPATAMAWGLWERGTGITSHLTERDLRRMRREGLIPIPDEDGTALFDSALSTGRPLAVPARLDLTALSSLGDVDEMPAILRSLPRGPRRAAGGGSDESAKLLSSLLGQEPAEQQRIILGVIRSHAAAVLGHASAEAVPADTAFTDLGFDSLGAVEFRNRLEAATGTKLRTTIVFDYPNAAALADYLRAEIAPTDDPAARIAEQLDALSAGCAGVELPPERVEELLDRLNDLARTLRGGAAGEAVDNIDGADDDALFDLIDQVRSV</sequence>
<feature type="compositionally biased region" description="Polar residues" evidence="7">
    <location>
        <begin position="1275"/>
        <end position="1300"/>
    </location>
</feature>
<feature type="region of interest" description="Disordered" evidence="7">
    <location>
        <begin position="1275"/>
        <end position="1321"/>
    </location>
</feature>
<feature type="region of interest" description="N-terminal hotdog fold" evidence="6">
    <location>
        <begin position="931"/>
        <end position="1057"/>
    </location>
</feature>
<dbReference type="Pfam" id="PF08659">
    <property type="entry name" value="KR"/>
    <property type="match status" value="1"/>
</dbReference>
<dbReference type="Gene3D" id="3.40.50.720">
    <property type="entry name" value="NAD(P)-binding Rossmann-like Domain"/>
    <property type="match status" value="1"/>
</dbReference>
<dbReference type="Pfam" id="PF02801">
    <property type="entry name" value="Ketoacyl-synt_C"/>
    <property type="match status" value="1"/>
</dbReference>
<dbReference type="Pfam" id="PF00550">
    <property type="entry name" value="PP-binding"/>
    <property type="match status" value="1"/>
</dbReference>
<dbReference type="Pfam" id="PF13602">
    <property type="entry name" value="ADH_zinc_N_2"/>
    <property type="match status" value="1"/>
</dbReference>
<dbReference type="SUPFAM" id="SSF55048">
    <property type="entry name" value="Probable ACP-binding domain of malonyl-CoA ACP transacylase"/>
    <property type="match status" value="1"/>
</dbReference>
<comment type="caution">
    <text evidence="11">The sequence shown here is derived from an EMBL/GenBank/DDBJ whole genome shotgun (WGS) entry which is preliminary data.</text>
</comment>
<dbReference type="SMART" id="SM00823">
    <property type="entry name" value="PKS_PP"/>
    <property type="match status" value="1"/>
</dbReference>
<dbReference type="CDD" id="cd08956">
    <property type="entry name" value="KR_3_FAS_SDR_x"/>
    <property type="match status" value="1"/>
</dbReference>
<dbReference type="InterPro" id="IPR013968">
    <property type="entry name" value="PKS_KR"/>
</dbReference>
<dbReference type="SUPFAM" id="SSF50129">
    <property type="entry name" value="GroES-like"/>
    <property type="match status" value="1"/>
</dbReference>
<dbReference type="InterPro" id="IPR016036">
    <property type="entry name" value="Malonyl_transacylase_ACP-bd"/>
</dbReference>
<evidence type="ECO:0000256" key="4">
    <source>
        <dbReference type="ARBA" id="ARBA00023268"/>
    </source>
</evidence>
<evidence type="ECO:0000313" key="12">
    <source>
        <dbReference type="Proteomes" id="UP001596223"/>
    </source>
</evidence>
<dbReference type="InterPro" id="IPR036299">
    <property type="entry name" value="Polyketide_synth_docking_sf"/>
</dbReference>
<name>A0ABW1JPD5_9NOCA</name>
<keyword evidence="1" id="KW-0596">Phosphopantetheine</keyword>
<dbReference type="Pfam" id="PF16197">
    <property type="entry name" value="KAsynt_C_assoc"/>
    <property type="match status" value="1"/>
</dbReference>
<dbReference type="PANTHER" id="PTHR43775">
    <property type="entry name" value="FATTY ACID SYNTHASE"/>
    <property type="match status" value="1"/>
</dbReference>
<dbReference type="SUPFAM" id="SSF101173">
    <property type="entry name" value="Docking domain B of the erythromycin polyketide synthase (DEBS)"/>
    <property type="match status" value="1"/>
</dbReference>
<dbReference type="InterPro" id="IPR057326">
    <property type="entry name" value="KR_dom"/>
</dbReference>
<dbReference type="InterPro" id="IPR036291">
    <property type="entry name" value="NAD(P)-bd_dom_sf"/>
</dbReference>
<evidence type="ECO:0000259" key="10">
    <source>
        <dbReference type="PROSITE" id="PS52019"/>
    </source>
</evidence>
<dbReference type="SMART" id="SM01294">
    <property type="entry name" value="PKS_PP_betabranch"/>
    <property type="match status" value="1"/>
</dbReference>
<dbReference type="InterPro" id="IPR013154">
    <property type="entry name" value="ADH-like_N"/>
</dbReference>
<dbReference type="SMART" id="SM00827">
    <property type="entry name" value="PKS_AT"/>
    <property type="match status" value="1"/>
</dbReference>
<dbReference type="RefSeq" id="WP_378601369.1">
    <property type="nucleotide sequence ID" value="NZ_JBHSQN010000002.1"/>
</dbReference>
<gene>
    <name evidence="11" type="ORF">ACFP3H_07385</name>
</gene>
<accession>A0ABW1JPD5</accession>
<evidence type="ECO:0000256" key="6">
    <source>
        <dbReference type="PROSITE-ProRule" id="PRU01363"/>
    </source>
</evidence>
<dbReference type="InterPro" id="IPR049900">
    <property type="entry name" value="PKS_mFAS_DH"/>
</dbReference>
<keyword evidence="5" id="KW-0012">Acyltransferase</keyword>
<dbReference type="PROSITE" id="PS00606">
    <property type="entry name" value="KS3_1"/>
    <property type="match status" value="1"/>
</dbReference>
<dbReference type="SUPFAM" id="SSF53901">
    <property type="entry name" value="Thiolase-like"/>
    <property type="match status" value="1"/>
</dbReference>
<dbReference type="InterPro" id="IPR050091">
    <property type="entry name" value="PKS_NRPS_Biosynth_Enz"/>
</dbReference>
<organism evidence="11 12">
    <name type="scientific">Nocardia lasii</name>
    <dbReference type="NCBI Taxonomy" id="1616107"/>
    <lineage>
        <taxon>Bacteria</taxon>
        <taxon>Bacillati</taxon>
        <taxon>Actinomycetota</taxon>
        <taxon>Actinomycetes</taxon>
        <taxon>Mycobacteriales</taxon>
        <taxon>Nocardiaceae</taxon>
        <taxon>Nocardia</taxon>
    </lineage>
</organism>
<dbReference type="InterPro" id="IPR049552">
    <property type="entry name" value="PKS_DH_N"/>
</dbReference>
<evidence type="ECO:0000259" key="8">
    <source>
        <dbReference type="PROSITE" id="PS50075"/>
    </source>
</evidence>
<dbReference type="PROSITE" id="PS52004">
    <property type="entry name" value="KS3_2"/>
    <property type="match status" value="1"/>
</dbReference>
<evidence type="ECO:0000256" key="7">
    <source>
        <dbReference type="SAM" id="MobiDB-lite"/>
    </source>
</evidence>
<dbReference type="CDD" id="cd05195">
    <property type="entry name" value="enoyl_red"/>
    <property type="match status" value="1"/>
</dbReference>
<dbReference type="InterPro" id="IPR014030">
    <property type="entry name" value="Ketoacyl_synth_N"/>
</dbReference>
<evidence type="ECO:0000256" key="5">
    <source>
        <dbReference type="ARBA" id="ARBA00023315"/>
    </source>
</evidence>
<keyword evidence="4" id="KW-0511">Multifunctional enzyme</keyword>
<feature type="active site" description="Proton donor; for dehydratase activity" evidence="6">
    <location>
        <position position="1131"/>
    </location>
</feature>
<evidence type="ECO:0000313" key="11">
    <source>
        <dbReference type="EMBL" id="MFC6010870.1"/>
    </source>
</evidence>
<evidence type="ECO:0000256" key="2">
    <source>
        <dbReference type="ARBA" id="ARBA00022553"/>
    </source>
</evidence>
<dbReference type="Pfam" id="PF14765">
    <property type="entry name" value="PS-DH"/>
    <property type="match status" value="1"/>
</dbReference>
<dbReference type="PROSITE" id="PS50075">
    <property type="entry name" value="CARRIER"/>
    <property type="match status" value="1"/>
</dbReference>
<dbReference type="SUPFAM" id="SSF47336">
    <property type="entry name" value="ACP-like"/>
    <property type="match status" value="1"/>
</dbReference>
<dbReference type="SMART" id="SM00826">
    <property type="entry name" value="PKS_DH"/>
    <property type="match status" value="1"/>
</dbReference>
<dbReference type="InterPro" id="IPR036736">
    <property type="entry name" value="ACP-like_sf"/>
</dbReference>
<dbReference type="InterPro" id="IPR016035">
    <property type="entry name" value="Acyl_Trfase/lysoPLipase"/>
</dbReference>
<keyword evidence="2" id="KW-0597">Phosphoprotein</keyword>
<dbReference type="InterPro" id="IPR009081">
    <property type="entry name" value="PP-bd_ACP"/>
</dbReference>
<dbReference type="Gene3D" id="3.30.70.3290">
    <property type="match status" value="1"/>
</dbReference>
<dbReference type="InterPro" id="IPR042104">
    <property type="entry name" value="PKS_dehydratase_sf"/>
</dbReference>
<keyword evidence="3" id="KW-0808">Transferase</keyword>
<dbReference type="Gene3D" id="3.40.47.10">
    <property type="match status" value="1"/>
</dbReference>
<dbReference type="Gene3D" id="3.40.50.11460">
    <property type="match status" value="1"/>
</dbReference>
<dbReference type="PROSITE" id="PS52019">
    <property type="entry name" value="PKS_MFAS_DH"/>
    <property type="match status" value="1"/>
</dbReference>
<dbReference type="SMART" id="SM00822">
    <property type="entry name" value="PKS_KR"/>
    <property type="match status" value="1"/>
</dbReference>
<dbReference type="CDD" id="cd00833">
    <property type="entry name" value="PKS"/>
    <property type="match status" value="1"/>
</dbReference>
<dbReference type="Gene3D" id="3.40.366.10">
    <property type="entry name" value="Malonyl-Coenzyme A Acyl Carrier Protein, domain 2"/>
    <property type="match status" value="1"/>
</dbReference>
<dbReference type="Gene3D" id="3.10.129.110">
    <property type="entry name" value="Polyketide synthase dehydratase"/>
    <property type="match status" value="1"/>
</dbReference>
<dbReference type="SUPFAM" id="SSF52151">
    <property type="entry name" value="FabD/lysophospholipase-like"/>
    <property type="match status" value="1"/>
</dbReference>
<dbReference type="InterPro" id="IPR032821">
    <property type="entry name" value="PKS_assoc"/>
</dbReference>
<protein>
    <submittedName>
        <fullName evidence="11">Type I polyketide synthase</fullName>
    </submittedName>
</protein>
<dbReference type="Pfam" id="PF00109">
    <property type="entry name" value="ketoacyl-synt"/>
    <property type="match status" value="1"/>
</dbReference>
<dbReference type="PANTHER" id="PTHR43775:SF51">
    <property type="entry name" value="INACTIVE PHENOLPHTHIOCEROL SYNTHESIS POLYKETIDE SYNTHASE TYPE I PKS1-RELATED"/>
    <property type="match status" value="1"/>
</dbReference>
<dbReference type="InterPro" id="IPR020841">
    <property type="entry name" value="PKS_Beta-ketoAc_synthase_dom"/>
</dbReference>
<dbReference type="SMART" id="SM00829">
    <property type="entry name" value="PKS_ER"/>
    <property type="match status" value="1"/>
</dbReference>
<reference evidence="12" key="1">
    <citation type="journal article" date="2019" name="Int. J. Syst. Evol. Microbiol.">
        <title>The Global Catalogue of Microorganisms (GCM) 10K type strain sequencing project: providing services to taxonomists for standard genome sequencing and annotation.</title>
        <authorList>
            <consortium name="The Broad Institute Genomics Platform"/>
            <consortium name="The Broad Institute Genome Sequencing Center for Infectious Disease"/>
            <person name="Wu L."/>
            <person name="Ma J."/>
        </authorList>
    </citation>
    <scope>NUCLEOTIDE SEQUENCE [LARGE SCALE GENOMIC DNA]</scope>
    <source>
        <strain evidence="12">CCUG 36956</strain>
    </source>
</reference>
<dbReference type="InterPro" id="IPR020843">
    <property type="entry name" value="ER"/>
</dbReference>
<dbReference type="Pfam" id="PF08240">
    <property type="entry name" value="ADH_N"/>
    <property type="match status" value="1"/>
</dbReference>
<dbReference type="SUPFAM" id="SSF51735">
    <property type="entry name" value="NAD(P)-binding Rossmann-fold domains"/>
    <property type="match status" value="3"/>
</dbReference>
<evidence type="ECO:0000256" key="3">
    <source>
        <dbReference type="ARBA" id="ARBA00022679"/>
    </source>
</evidence>
<evidence type="ECO:0000256" key="1">
    <source>
        <dbReference type="ARBA" id="ARBA00022450"/>
    </source>
</evidence>
<dbReference type="InterPro" id="IPR016039">
    <property type="entry name" value="Thiolase-like"/>
</dbReference>